<feature type="compositionally biased region" description="Basic and acidic residues" evidence="2">
    <location>
        <begin position="276"/>
        <end position="286"/>
    </location>
</feature>
<feature type="compositionally biased region" description="Low complexity" evidence="2">
    <location>
        <begin position="156"/>
        <end position="168"/>
    </location>
</feature>
<protein>
    <recommendedName>
        <fullName evidence="3">Remorin C-terminal domain-containing protein</fullName>
    </recommendedName>
</protein>
<dbReference type="Proteomes" id="UP000030645">
    <property type="component" value="Unassembled WGS sequence"/>
</dbReference>
<feature type="region of interest" description="Disordered" evidence="2">
    <location>
        <begin position="1"/>
        <end position="64"/>
    </location>
</feature>
<dbReference type="STRING" id="981085.W9RCP3"/>
<feature type="region of interest" description="Disordered" evidence="2">
    <location>
        <begin position="82"/>
        <end position="298"/>
    </location>
</feature>
<proteinExistence type="inferred from homology"/>
<feature type="compositionally biased region" description="Basic and acidic residues" evidence="2">
    <location>
        <begin position="243"/>
        <end position="253"/>
    </location>
</feature>
<name>W9RCP3_9ROSA</name>
<dbReference type="PANTHER" id="PTHR31471">
    <property type="entry name" value="OS02G0116800 PROTEIN"/>
    <property type="match status" value="1"/>
</dbReference>
<dbReference type="PANTHER" id="PTHR31471:SF51">
    <property type="entry name" value="REMORIN FAMILY PROTEIN"/>
    <property type="match status" value="1"/>
</dbReference>
<keyword evidence="5" id="KW-1185">Reference proteome</keyword>
<feature type="compositionally biased region" description="Basic and acidic residues" evidence="2">
    <location>
        <begin position="13"/>
        <end position="23"/>
    </location>
</feature>
<feature type="domain" description="Remorin C-terminal" evidence="3">
    <location>
        <begin position="202"/>
        <end position="294"/>
    </location>
</feature>
<evidence type="ECO:0000256" key="1">
    <source>
        <dbReference type="ARBA" id="ARBA00005711"/>
    </source>
</evidence>
<dbReference type="Pfam" id="PF03763">
    <property type="entry name" value="Remorin_C"/>
    <property type="match status" value="1"/>
</dbReference>
<dbReference type="AlphaFoldDB" id="W9RCP3"/>
<evidence type="ECO:0000313" key="4">
    <source>
        <dbReference type="EMBL" id="EXB65075.1"/>
    </source>
</evidence>
<organism evidence="4 5">
    <name type="scientific">Morus notabilis</name>
    <dbReference type="NCBI Taxonomy" id="981085"/>
    <lineage>
        <taxon>Eukaryota</taxon>
        <taxon>Viridiplantae</taxon>
        <taxon>Streptophyta</taxon>
        <taxon>Embryophyta</taxon>
        <taxon>Tracheophyta</taxon>
        <taxon>Spermatophyta</taxon>
        <taxon>Magnoliopsida</taxon>
        <taxon>eudicotyledons</taxon>
        <taxon>Gunneridae</taxon>
        <taxon>Pentapetalae</taxon>
        <taxon>rosids</taxon>
        <taxon>fabids</taxon>
        <taxon>Rosales</taxon>
        <taxon>Moraceae</taxon>
        <taxon>Moreae</taxon>
        <taxon>Morus</taxon>
    </lineage>
</organism>
<reference evidence="5" key="1">
    <citation type="submission" date="2013-01" db="EMBL/GenBank/DDBJ databases">
        <title>Draft Genome Sequence of a Mulberry Tree, Morus notabilis C.K. Schneid.</title>
        <authorList>
            <person name="He N."/>
            <person name="Zhao S."/>
        </authorList>
    </citation>
    <scope>NUCLEOTIDE SEQUENCE</scope>
</reference>
<dbReference type="EMBL" id="KE344507">
    <property type="protein sequence ID" value="EXB65075.1"/>
    <property type="molecule type" value="Genomic_DNA"/>
</dbReference>
<sequence>MDDLFRQTRFSGTRKEKKEESGSGRDQSIPPPKPQPFKDKKKEQNWFQRKFSRQMSRDYDSSNGDEQGIAVAAAAYAISSLEEFGTPDQKQRTKEPGTSTVATKSKKEDGIISIPDSGKDSKRFSGESSMKSFENQDSKVPVTAEKALPPADKPPKGSFKKSSGSFKLGSKKSKPDLPTTAKPAPPPAETRRQSSTRPGTEKSQADIWEQAELARITERYEKQQSTIHSWEDKKKKKAKRRLDKQERELESKGAKAMQRFRSNIEHIDQTAGGARAKAEEKKRNDVFKGQFQAKQQNT</sequence>
<comment type="similarity">
    <text evidence="1">Belongs to the remorin family.</text>
</comment>
<feature type="compositionally biased region" description="Polar residues" evidence="2">
    <location>
        <begin position="126"/>
        <end position="135"/>
    </location>
</feature>
<gene>
    <name evidence="4" type="ORF">L484_004251</name>
</gene>
<evidence type="ECO:0000259" key="3">
    <source>
        <dbReference type="Pfam" id="PF03763"/>
    </source>
</evidence>
<evidence type="ECO:0000313" key="5">
    <source>
        <dbReference type="Proteomes" id="UP000030645"/>
    </source>
</evidence>
<evidence type="ECO:0000256" key="2">
    <source>
        <dbReference type="SAM" id="MobiDB-lite"/>
    </source>
</evidence>
<dbReference type="InterPro" id="IPR005516">
    <property type="entry name" value="Remorin_C"/>
</dbReference>
<accession>W9RCP3</accession>
<dbReference type="eggNOG" id="ENOG502RZYP">
    <property type="taxonomic scope" value="Eukaryota"/>
</dbReference>